<evidence type="ECO:0000256" key="3">
    <source>
        <dbReference type="ARBA" id="ARBA00012925"/>
    </source>
</evidence>
<evidence type="ECO:0000313" key="9">
    <source>
        <dbReference type="Proteomes" id="UP000832041"/>
    </source>
</evidence>
<sequence>MPDTVREKLHRPGRGPVSSAFDDLLAANEDYVRSFDLAGLQPVAARGLALVTCMDSRIEPLEMLGLKPGDAKILRNAGARVTDDTLRTLVLAVYLLGVNRVIVLPHTRCKMASVSGDAEVHDTIAARYGVDTRSLEFHTDNDQIGALRHDLERIRHHPLLPADLPVLGALYDVDTGRVTPVDA</sequence>
<accession>A0ABY4L1K7</accession>
<keyword evidence="5" id="KW-0862">Zinc</keyword>
<evidence type="ECO:0000313" key="8">
    <source>
        <dbReference type="EMBL" id="UPT21359.1"/>
    </source>
</evidence>
<name>A0ABY4L1K7_THEAE</name>
<gene>
    <name evidence="8" type="ORF">FOF52_10635</name>
</gene>
<evidence type="ECO:0000256" key="5">
    <source>
        <dbReference type="ARBA" id="ARBA00022833"/>
    </source>
</evidence>
<protein>
    <recommendedName>
        <fullName evidence="3">carbonic anhydrase</fullName>
        <ecNumber evidence="3">4.2.1.1</ecNumber>
    </recommendedName>
</protein>
<comment type="function">
    <text evidence="6">Catalyzes the reversible hydration of carbon dioxide to form bicarbonate.</text>
</comment>
<comment type="catalytic activity">
    <reaction evidence="7">
        <text>hydrogencarbonate + H(+) = CO2 + H2O</text>
        <dbReference type="Rhea" id="RHEA:10748"/>
        <dbReference type="ChEBI" id="CHEBI:15377"/>
        <dbReference type="ChEBI" id="CHEBI:15378"/>
        <dbReference type="ChEBI" id="CHEBI:16526"/>
        <dbReference type="ChEBI" id="CHEBI:17544"/>
        <dbReference type="EC" id="4.2.1.1"/>
    </reaction>
</comment>
<evidence type="ECO:0000256" key="1">
    <source>
        <dbReference type="ARBA" id="ARBA00001947"/>
    </source>
</evidence>
<dbReference type="InterPro" id="IPR001765">
    <property type="entry name" value="Carbonic_anhydrase"/>
</dbReference>
<comment type="similarity">
    <text evidence="2">Belongs to the beta-class carbonic anhydrase family.</text>
</comment>
<proteinExistence type="inferred from homology"/>
<dbReference type="SUPFAM" id="SSF53056">
    <property type="entry name" value="beta-carbonic anhydrase, cab"/>
    <property type="match status" value="1"/>
</dbReference>
<reference evidence="8 9" key="1">
    <citation type="submission" date="2020-04" db="EMBL/GenBank/DDBJ databases">
        <title>Thermobifida alba genome sequencing and assembly.</title>
        <authorList>
            <person name="Luzics S."/>
            <person name="Horvath B."/>
            <person name="Nagy I."/>
            <person name="Toth A."/>
            <person name="Nagy I."/>
            <person name="Kukolya J."/>
        </authorList>
    </citation>
    <scope>NUCLEOTIDE SEQUENCE [LARGE SCALE GENOMIC DNA]</scope>
    <source>
        <strain evidence="8 9">DSM 43795</strain>
    </source>
</reference>
<dbReference type="PANTHER" id="PTHR43175">
    <property type="entry name" value="CARBONIC ANHYDRASE"/>
    <property type="match status" value="1"/>
</dbReference>
<dbReference type="CDD" id="cd03379">
    <property type="entry name" value="beta_CA_cladeD"/>
    <property type="match status" value="1"/>
</dbReference>
<dbReference type="SMART" id="SM00947">
    <property type="entry name" value="Pro_CA"/>
    <property type="match status" value="1"/>
</dbReference>
<comment type="cofactor">
    <cofactor evidence="1">
        <name>Zn(2+)</name>
        <dbReference type="ChEBI" id="CHEBI:29105"/>
    </cofactor>
</comment>
<dbReference type="InterPro" id="IPR036874">
    <property type="entry name" value="Carbonic_anhydrase_sf"/>
</dbReference>
<organism evidence="8 9">
    <name type="scientific">Thermobifida alba</name>
    <name type="common">Thermomonospora alba</name>
    <dbReference type="NCBI Taxonomy" id="53522"/>
    <lineage>
        <taxon>Bacteria</taxon>
        <taxon>Bacillati</taxon>
        <taxon>Actinomycetota</taxon>
        <taxon>Actinomycetes</taxon>
        <taxon>Streptosporangiales</taxon>
        <taxon>Nocardiopsidaceae</taxon>
        <taxon>Thermobifida</taxon>
    </lineage>
</organism>
<evidence type="ECO:0000256" key="6">
    <source>
        <dbReference type="ARBA" id="ARBA00024993"/>
    </source>
</evidence>
<evidence type="ECO:0000256" key="7">
    <source>
        <dbReference type="ARBA" id="ARBA00048348"/>
    </source>
</evidence>
<keyword evidence="9" id="KW-1185">Reference proteome</keyword>
<dbReference type="EMBL" id="CP051627">
    <property type="protein sequence ID" value="UPT21359.1"/>
    <property type="molecule type" value="Genomic_DNA"/>
</dbReference>
<dbReference type="EC" id="4.2.1.1" evidence="3"/>
<dbReference type="Pfam" id="PF00484">
    <property type="entry name" value="Pro_CA"/>
    <property type="match status" value="1"/>
</dbReference>
<dbReference type="PANTHER" id="PTHR43175:SF3">
    <property type="entry name" value="CARBON DISULFIDE HYDROLASE"/>
    <property type="match status" value="1"/>
</dbReference>
<evidence type="ECO:0000256" key="2">
    <source>
        <dbReference type="ARBA" id="ARBA00006217"/>
    </source>
</evidence>
<keyword evidence="4" id="KW-0479">Metal-binding</keyword>
<dbReference type="Gene3D" id="3.40.1050.10">
    <property type="entry name" value="Carbonic anhydrase"/>
    <property type="match status" value="1"/>
</dbReference>
<dbReference type="Proteomes" id="UP000832041">
    <property type="component" value="Chromosome"/>
</dbReference>
<evidence type="ECO:0000256" key="4">
    <source>
        <dbReference type="ARBA" id="ARBA00022723"/>
    </source>
</evidence>